<evidence type="ECO:0000313" key="2">
    <source>
        <dbReference type="EMBL" id="WFD49560.1"/>
    </source>
</evidence>
<keyword evidence="3" id="KW-1185">Reference proteome</keyword>
<name>A0ABY8EYL9_MALFU</name>
<organism evidence="2 3">
    <name type="scientific">Malassezia furfur</name>
    <name type="common">Pityriasis versicolor infection agent</name>
    <name type="synonym">Pityrosporum furfur</name>
    <dbReference type="NCBI Taxonomy" id="55194"/>
    <lineage>
        <taxon>Eukaryota</taxon>
        <taxon>Fungi</taxon>
        <taxon>Dikarya</taxon>
        <taxon>Basidiomycota</taxon>
        <taxon>Ustilaginomycotina</taxon>
        <taxon>Malasseziomycetes</taxon>
        <taxon>Malasseziales</taxon>
        <taxon>Malasseziaceae</taxon>
        <taxon>Malassezia</taxon>
    </lineage>
</organism>
<proteinExistence type="predicted"/>
<evidence type="ECO:0000313" key="3">
    <source>
        <dbReference type="Proteomes" id="UP000818624"/>
    </source>
</evidence>
<protein>
    <submittedName>
        <fullName evidence="2">Uncharacterized protein</fullName>
    </submittedName>
</protein>
<dbReference type="Proteomes" id="UP000818624">
    <property type="component" value="Chromosome 5"/>
</dbReference>
<feature type="region of interest" description="Disordered" evidence="1">
    <location>
        <begin position="1"/>
        <end position="64"/>
    </location>
</feature>
<accession>A0ABY8EYL9</accession>
<sequence>MLELYDVREDAESARRSDTSPSSGRACGADACRAPGGRRTGASSSPGGARAVSCPSDALRRSDV</sequence>
<feature type="compositionally biased region" description="Basic and acidic residues" evidence="1">
    <location>
        <begin position="1"/>
        <end position="18"/>
    </location>
</feature>
<gene>
    <name evidence="2" type="ORF">GLX27_004243</name>
</gene>
<dbReference type="EMBL" id="CP046238">
    <property type="protein sequence ID" value="WFD49560.1"/>
    <property type="molecule type" value="Genomic_DNA"/>
</dbReference>
<evidence type="ECO:0000256" key="1">
    <source>
        <dbReference type="SAM" id="MobiDB-lite"/>
    </source>
</evidence>
<reference evidence="2 3" key="1">
    <citation type="journal article" date="2020" name="Elife">
        <title>Loss of centromere function drives karyotype evolution in closely related Malassezia species.</title>
        <authorList>
            <person name="Sankaranarayanan S.R."/>
            <person name="Ianiri G."/>
            <person name="Coelho M.A."/>
            <person name="Reza M.H."/>
            <person name="Thimmappa B.C."/>
            <person name="Ganguly P."/>
            <person name="Vadnala R.N."/>
            <person name="Sun S."/>
            <person name="Siddharthan R."/>
            <person name="Tellgren-Roth C."/>
            <person name="Dawson T.L."/>
            <person name="Heitman J."/>
            <person name="Sanyal K."/>
        </authorList>
    </citation>
    <scope>NUCLEOTIDE SEQUENCE [LARGE SCALE GENOMIC DNA]</scope>
    <source>
        <strain evidence="2">CBS14141</strain>
    </source>
</reference>